<gene>
    <name evidence="4" type="ORF">PV399_27240</name>
    <name evidence="5" type="ORF">PV666_35370</name>
</gene>
<dbReference type="GeneID" id="69809113"/>
<dbReference type="Gene3D" id="3.60.110.10">
    <property type="entry name" value="Carbon-nitrogen hydrolase"/>
    <property type="match status" value="1"/>
</dbReference>
<dbReference type="PANTHER" id="PTHR43674">
    <property type="entry name" value="NITRILASE C965.09-RELATED"/>
    <property type="match status" value="1"/>
</dbReference>
<evidence type="ECO:0000259" key="3">
    <source>
        <dbReference type="PROSITE" id="PS50263"/>
    </source>
</evidence>
<evidence type="ECO:0000313" key="6">
    <source>
        <dbReference type="Proteomes" id="UP001272987"/>
    </source>
</evidence>
<evidence type="ECO:0000313" key="5">
    <source>
        <dbReference type="EMBL" id="MDX3023124.1"/>
    </source>
</evidence>
<comment type="caution">
    <text evidence="4">The sequence shown here is derived from an EMBL/GenBank/DDBJ whole genome shotgun (WGS) entry which is preliminary data.</text>
</comment>
<dbReference type="SUPFAM" id="SSF56317">
    <property type="entry name" value="Carbon-nitrogen hydrolase"/>
    <property type="match status" value="1"/>
</dbReference>
<feature type="region of interest" description="Disordered" evidence="2">
    <location>
        <begin position="60"/>
        <end position="80"/>
    </location>
</feature>
<dbReference type="InterPro" id="IPR036526">
    <property type="entry name" value="C-N_Hydrolase_sf"/>
</dbReference>
<evidence type="ECO:0000256" key="1">
    <source>
        <dbReference type="ARBA" id="ARBA00022801"/>
    </source>
</evidence>
<proteinExistence type="predicted"/>
<dbReference type="EMBL" id="JARAWC010000021">
    <property type="protein sequence ID" value="MDX2963390.1"/>
    <property type="molecule type" value="Genomic_DNA"/>
</dbReference>
<dbReference type="Proteomes" id="UP001272987">
    <property type="component" value="Unassembled WGS sequence"/>
</dbReference>
<feature type="domain" description="CN hydrolase" evidence="3">
    <location>
        <begin position="4"/>
        <end position="268"/>
    </location>
</feature>
<dbReference type="Pfam" id="PF00795">
    <property type="entry name" value="CN_hydrolase"/>
    <property type="match status" value="1"/>
</dbReference>
<name>A0AAP6BEQ6_9ACTN</name>
<sequence>MSTLRLAAVAAEFGRDLEEDFATAERLIEEAREEGVRLLALPEACLGGYLLSLDGGAEADGAEADGAEADSAEADGGPPALALDGPEIRRLAALAGEMTVVAGYCEAAPDGQRYNSVVCVTGDGVLGNHRKVHQPLNEDASYASGDRFHAFDTPVGRIGMMICYDKAFPESARALALDGAEIGVCVSAWPGARTNAVADLAQDRWKRRFDLFDRARALENQIVWLSANQAGTFGSLRFVGSAKVVDPGGEILAETGVTAGIAVADIDVTQALRTARRSMGHLRDRRPDAYTPAGAVTV</sequence>
<protein>
    <submittedName>
        <fullName evidence="4">Carbon-nitrogen hydrolase family protein</fullName>
    </submittedName>
</protein>
<evidence type="ECO:0000313" key="4">
    <source>
        <dbReference type="EMBL" id="MDX2963390.1"/>
    </source>
</evidence>
<keyword evidence="6" id="KW-1185">Reference proteome</keyword>
<dbReference type="PANTHER" id="PTHR43674:SF16">
    <property type="entry name" value="CARBON-NITROGEN FAMILY, PUTATIVE (AFU_ORTHOLOGUE AFUA_5G02350)-RELATED"/>
    <property type="match status" value="1"/>
</dbReference>
<feature type="compositionally biased region" description="Acidic residues" evidence="2">
    <location>
        <begin position="60"/>
        <end position="73"/>
    </location>
</feature>
<dbReference type="GO" id="GO:0016811">
    <property type="term" value="F:hydrolase activity, acting on carbon-nitrogen (but not peptide) bonds, in linear amides"/>
    <property type="evidence" value="ECO:0007669"/>
    <property type="project" value="TreeGrafter"/>
</dbReference>
<dbReference type="InterPro" id="IPR050345">
    <property type="entry name" value="Aliph_Amidase/BUP"/>
</dbReference>
<evidence type="ECO:0000256" key="2">
    <source>
        <dbReference type="SAM" id="MobiDB-lite"/>
    </source>
</evidence>
<dbReference type="AlphaFoldDB" id="A0AAP6BEQ6"/>
<evidence type="ECO:0000313" key="7">
    <source>
        <dbReference type="Proteomes" id="UP001282288"/>
    </source>
</evidence>
<dbReference type="CDD" id="cd07197">
    <property type="entry name" value="nitrilase"/>
    <property type="match status" value="1"/>
</dbReference>
<dbReference type="RefSeq" id="WP_010359123.1">
    <property type="nucleotide sequence ID" value="NZ_BCMK01000005.1"/>
</dbReference>
<organism evidence="4 7">
    <name type="scientific">Streptomyces acidiscabies</name>
    <dbReference type="NCBI Taxonomy" id="42234"/>
    <lineage>
        <taxon>Bacteria</taxon>
        <taxon>Bacillati</taxon>
        <taxon>Actinomycetota</taxon>
        <taxon>Actinomycetes</taxon>
        <taxon>Kitasatosporales</taxon>
        <taxon>Streptomycetaceae</taxon>
        <taxon>Streptomyces</taxon>
    </lineage>
</organism>
<accession>A0AAP6BEQ6</accession>
<keyword evidence="1 4" id="KW-0378">Hydrolase</keyword>
<dbReference type="Proteomes" id="UP001282288">
    <property type="component" value="Unassembled WGS sequence"/>
</dbReference>
<dbReference type="InterPro" id="IPR003010">
    <property type="entry name" value="C-N_Hydrolase"/>
</dbReference>
<dbReference type="EMBL" id="JARAWP010000025">
    <property type="protein sequence ID" value="MDX3023124.1"/>
    <property type="molecule type" value="Genomic_DNA"/>
</dbReference>
<dbReference type="PROSITE" id="PS50263">
    <property type="entry name" value="CN_HYDROLASE"/>
    <property type="match status" value="1"/>
</dbReference>
<reference evidence="4 6" key="1">
    <citation type="journal article" date="2023" name="Microb. Genom.">
        <title>Mesoterricola silvestris gen. nov., sp. nov., Mesoterricola sediminis sp. nov., Geothrix oryzae sp. nov., Geothrix edaphica sp. nov., Geothrix rubra sp. nov., and Geothrix limicola sp. nov., six novel members of Acidobacteriota isolated from soils.</title>
        <authorList>
            <person name="Weisberg A.J."/>
            <person name="Pearce E."/>
            <person name="Kramer C.G."/>
            <person name="Chang J.H."/>
            <person name="Clarke C.R."/>
        </authorList>
    </citation>
    <scope>NUCLEOTIDE SEQUENCE</scope>
    <source>
        <strain evidence="5 6">NB05-1H</strain>
        <strain evidence="4">NRRL_B-16521</strain>
    </source>
</reference>